<feature type="transmembrane region" description="Helical" evidence="1">
    <location>
        <begin position="35"/>
        <end position="57"/>
    </location>
</feature>
<protein>
    <submittedName>
        <fullName evidence="2">Uncharacterized protein</fullName>
    </submittedName>
</protein>
<gene>
    <name evidence="2" type="ORF">BJ878DRAFT_553570</name>
</gene>
<evidence type="ECO:0000313" key="2">
    <source>
        <dbReference type="EMBL" id="KAG9247808.1"/>
    </source>
</evidence>
<reference evidence="2" key="1">
    <citation type="journal article" date="2021" name="IMA Fungus">
        <title>Genomic characterization of three marine fungi, including Emericellopsis atlantica sp. nov. with signatures of a generalist lifestyle and marine biomass degradation.</title>
        <authorList>
            <person name="Hagestad O.C."/>
            <person name="Hou L."/>
            <person name="Andersen J.H."/>
            <person name="Hansen E.H."/>
            <person name="Altermark B."/>
            <person name="Li C."/>
            <person name="Kuhnert E."/>
            <person name="Cox R.J."/>
            <person name="Crous P.W."/>
            <person name="Spatafora J.W."/>
            <person name="Lail K."/>
            <person name="Amirebrahimi M."/>
            <person name="Lipzen A."/>
            <person name="Pangilinan J."/>
            <person name="Andreopoulos W."/>
            <person name="Hayes R.D."/>
            <person name="Ng V."/>
            <person name="Grigoriev I.V."/>
            <person name="Jackson S.A."/>
            <person name="Sutton T.D.S."/>
            <person name="Dobson A.D.W."/>
            <person name="Rama T."/>
        </authorList>
    </citation>
    <scope>NUCLEOTIDE SEQUENCE</scope>
    <source>
        <strain evidence="2">TRa3180A</strain>
    </source>
</reference>
<comment type="caution">
    <text evidence="2">The sequence shown here is derived from an EMBL/GenBank/DDBJ whole genome shotgun (WGS) entry which is preliminary data.</text>
</comment>
<dbReference type="EMBL" id="MU253763">
    <property type="protein sequence ID" value="KAG9247808.1"/>
    <property type="molecule type" value="Genomic_DNA"/>
</dbReference>
<evidence type="ECO:0000313" key="3">
    <source>
        <dbReference type="Proteomes" id="UP000887226"/>
    </source>
</evidence>
<dbReference type="OrthoDB" id="5322539at2759"/>
<evidence type="ECO:0000256" key="1">
    <source>
        <dbReference type="SAM" id="Phobius"/>
    </source>
</evidence>
<keyword evidence="1" id="KW-1133">Transmembrane helix</keyword>
<keyword evidence="1" id="KW-0472">Membrane</keyword>
<dbReference type="Proteomes" id="UP000887226">
    <property type="component" value="Unassembled WGS sequence"/>
</dbReference>
<name>A0A9P7Z907_9HELO</name>
<proteinExistence type="predicted"/>
<dbReference type="AlphaFoldDB" id="A0A9P7Z907"/>
<sequence length="104" mass="10999">MITSIMVALGMEHNLGGNDFSSYGVYSFSTPLVLILPYFISLGLTLPFILIGCIALFKKRKSAMDGSFEQITATTGSSALDQATAGGCLGGDSSLPRELLDMKI</sequence>
<keyword evidence="1" id="KW-0812">Transmembrane</keyword>
<organism evidence="2 3">
    <name type="scientific">Calycina marina</name>
    <dbReference type="NCBI Taxonomy" id="1763456"/>
    <lineage>
        <taxon>Eukaryota</taxon>
        <taxon>Fungi</taxon>
        <taxon>Dikarya</taxon>
        <taxon>Ascomycota</taxon>
        <taxon>Pezizomycotina</taxon>
        <taxon>Leotiomycetes</taxon>
        <taxon>Helotiales</taxon>
        <taxon>Pezizellaceae</taxon>
        <taxon>Calycina</taxon>
    </lineage>
</organism>
<keyword evidence="3" id="KW-1185">Reference proteome</keyword>
<accession>A0A9P7Z907</accession>